<keyword evidence="3" id="KW-1185">Reference proteome</keyword>
<accession>A0A128EJV0</accession>
<evidence type="ECO:0000313" key="3">
    <source>
        <dbReference type="Proteomes" id="UP000069632"/>
    </source>
</evidence>
<dbReference type="OrthoDB" id="5372287at2"/>
<reference evidence="2 3" key="1">
    <citation type="submission" date="2016-02" db="EMBL/GenBank/DDBJ databases">
        <authorList>
            <consortium name="Pathogen Informatics"/>
        </authorList>
    </citation>
    <scope>NUCLEOTIDE SEQUENCE [LARGE SCALE GENOMIC DNA]</scope>
    <source>
        <strain evidence="2 3">RC20</strain>
    </source>
</reference>
<name>A0A128EJV0_9BACT</name>
<organism evidence="2 3">
    <name type="scientific">Campylobacter geochelonis</name>
    <dbReference type="NCBI Taxonomy" id="1780362"/>
    <lineage>
        <taxon>Bacteria</taxon>
        <taxon>Pseudomonadati</taxon>
        <taxon>Campylobacterota</taxon>
        <taxon>Epsilonproteobacteria</taxon>
        <taxon>Campylobacterales</taxon>
        <taxon>Campylobacteraceae</taxon>
        <taxon>Campylobacter</taxon>
    </lineage>
</organism>
<dbReference type="EMBL" id="FIZP01000015">
    <property type="protein sequence ID" value="CZE49180.1"/>
    <property type="molecule type" value="Genomic_DNA"/>
</dbReference>
<feature type="coiled-coil region" evidence="1">
    <location>
        <begin position="370"/>
        <end position="397"/>
    </location>
</feature>
<evidence type="ECO:0000313" key="2">
    <source>
        <dbReference type="EMBL" id="CZE49180.1"/>
    </source>
</evidence>
<keyword evidence="1" id="KW-0175">Coiled coil</keyword>
<dbReference type="AlphaFoldDB" id="A0A128EJV0"/>
<protein>
    <submittedName>
        <fullName evidence="2">Anaerobic C4-dicarboxylate transporter DcuA</fullName>
    </submittedName>
</protein>
<dbReference type="Proteomes" id="UP000069632">
    <property type="component" value="Unassembled WGS sequence"/>
</dbReference>
<dbReference type="RefSeq" id="WP_075540552.1">
    <property type="nucleotide sequence ID" value="NZ_CP053844.1"/>
</dbReference>
<evidence type="ECO:0000256" key="1">
    <source>
        <dbReference type="SAM" id="Coils"/>
    </source>
</evidence>
<gene>
    <name evidence="2" type="primary">dcuA_2</name>
    <name evidence="2" type="ORF">ERS672216_01790</name>
</gene>
<proteinExistence type="predicted"/>
<sequence length="505" mass="57209">MAKNKDTISIVTINRTTENAFVLKGNEISNYELTKSSKSNEFYITYIPYKDIVTTTVEISRTTPEEEINDAIVIKTYEDLGLDAADDYKITYNESPTGSNDSKFYNVFVVNNAILNGELSSIASLTHYIDYVAQAPFLMSALYKRNILVSDGVDCFIYLQKDDAFLVVYQNGEYFESRSLRYNLKYLCDKFSEATGNKIDEQSFYKMLSTEGINLENPIERDHLIQLFDDIFFYLGDIINSINKIHGLNIQNIYFSSDIGHIIGVEAFIEDRLGLIAKNFDFTIAINSKDFNITQLDVLMMLTAQSYISDKNDDYNYSNFLRPPPLFQRNSGKLILAVLAGLVVSSAYPAYQYAYGMYNQSLTEAKTEEFNAKNAEADKIKATLSALQKNIDEIKVLSSKENELLGGRKTLLGTMHDKKMNYPMKSVAIYNMSNMINDKEGKMNAIIGKDNNLTFSVRTDTEKKMTELLKNISNTKGYSVSTKSIVLDENNHTVAYESNISVEVE</sequence>